<dbReference type="EMBL" id="OW240924">
    <property type="protein sequence ID" value="CAH2327195.1"/>
    <property type="molecule type" value="Genomic_DNA"/>
</dbReference>
<accession>A0AAD1TH99</accession>
<keyword evidence="2" id="KW-1185">Reference proteome</keyword>
<sequence>MGAPVEDLEDYTQFWYLKHIPVSKFLPDCRPTSNAFLSCILVSIYPEPHGEQQDCTWKLYNHLCSVDEMIFQKGVMEVDG</sequence>
<organism evidence="1 2">
    <name type="scientific">Pelobates cultripes</name>
    <name type="common">Western spadefoot toad</name>
    <dbReference type="NCBI Taxonomy" id="61616"/>
    <lineage>
        <taxon>Eukaryota</taxon>
        <taxon>Metazoa</taxon>
        <taxon>Chordata</taxon>
        <taxon>Craniata</taxon>
        <taxon>Vertebrata</taxon>
        <taxon>Euteleostomi</taxon>
        <taxon>Amphibia</taxon>
        <taxon>Batrachia</taxon>
        <taxon>Anura</taxon>
        <taxon>Pelobatoidea</taxon>
        <taxon>Pelobatidae</taxon>
        <taxon>Pelobates</taxon>
    </lineage>
</organism>
<name>A0AAD1TH99_PELCU</name>
<gene>
    <name evidence="1" type="ORF">PECUL_23A008669</name>
</gene>
<protein>
    <submittedName>
        <fullName evidence="1">Uncharacterized protein</fullName>
    </submittedName>
</protein>
<proteinExistence type="predicted"/>
<dbReference type="AlphaFoldDB" id="A0AAD1TH99"/>
<evidence type="ECO:0000313" key="1">
    <source>
        <dbReference type="EMBL" id="CAH2327195.1"/>
    </source>
</evidence>
<evidence type="ECO:0000313" key="2">
    <source>
        <dbReference type="Proteomes" id="UP001295444"/>
    </source>
</evidence>
<dbReference type="Proteomes" id="UP001295444">
    <property type="component" value="Chromosome 13"/>
</dbReference>
<reference evidence="1" key="1">
    <citation type="submission" date="2022-03" db="EMBL/GenBank/DDBJ databases">
        <authorList>
            <person name="Alioto T."/>
            <person name="Alioto T."/>
            <person name="Gomez Garrido J."/>
        </authorList>
    </citation>
    <scope>NUCLEOTIDE SEQUENCE</scope>
</reference>